<keyword evidence="4" id="KW-1185">Reference proteome</keyword>
<evidence type="ECO:0000313" key="2">
    <source>
        <dbReference type="EMBL" id="KAE9047784.1"/>
    </source>
</evidence>
<protein>
    <submittedName>
        <fullName evidence="2">Uncharacterized protein</fullName>
    </submittedName>
</protein>
<feature type="region of interest" description="Disordered" evidence="1">
    <location>
        <begin position="36"/>
        <end position="60"/>
    </location>
</feature>
<dbReference type="OrthoDB" id="10379029at2759"/>
<dbReference type="Proteomes" id="UP000434957">
    <property type="component" value="Unassembled WGS sequence"/>
</dbReference>
<accession>A0A6A3NX46</accession>
<proteinExistence type="predicted"/>
<evidence type="ECO:0000313" key="3">
    <source>
        <dbReference type="EMBL" id="KAE9358073.1"/>
    </source>
</evidence>
<reference evidence="2 5" key="1">
    <citation type="submission" date="2018-09" db="EMBL/GenBank/DDBJ databases">
        <title>Genomic investigation of the strawberry pathogen Phytophthora fragariae indicates pathogenicity is determined by transcriptional variation in three key races.</title>
        <authorList>
            <person name="Adams T.M."/>
            <person name="Armitage A.D."/>
            <person name="Sobczyk M.K."/>
            <person name="Bates H.J."/>
            <person name="Dunwell J.M."/>
            <person name="Nellist C.F."/>
            <person name="Harrison R.J."/>
        </authorList>
    </citation>
    <scope>NUCLEOTIDE SEQUENCE [LARGE SCALE GENOMIC DNA]</scope>
    <source>
        <strain evidence="2 5">SCRP324</strain>
        <strain evidence="3 4">SCRP333</strain>
    </source>
</reference>
<organism evidence="2 5">
    <name type="scientific">Phytophthora rubi</name>
    <dbReference type="NCBI Taxonomy" id="129364"/>
    <lineage>
        <taxon>Eukaryota</taxon>
        <taxon>Sar</taxon>
        <taxon>Stramenopiles</taxon>
        <taxon>Oomycota</taxon>
        <taxon>Peronosporomycetes</taxon>
        <taxon>Peronosporales</taxon>
        <taxon>Peronosporaceae</taxon>
        <taxon>Phytophthora</taxon>
    </lineage>
</organism>
<dbReference type="AlphaFoldDB" id="A0A6A3NX46"/>
<dbReference type="EMBL" id="QXFT01000041">
    <property type="protein sequence ID" value="KAE9358073.1"/>
    <property type="molecule type" value="Genomic_DNA"/>
</dbReference>
<evidence type="ECO:0000313" key="5">
    <source>
        <dbReference type="Proteomes" id="UP000435112"/>
    </source>
</evidence>
<evidence type="ECO:0000256" key="1">
    <source>
        <dbReference type="SAM" id="MobiDB-lite"/>
    </source>
</evidence>
<name>A0A6A3NX46_9STRA</name>
<dbReference type="EMBL" id="QXFU01000021">
    <property type="protein sequence ID" value="KAE9047784.1"/>
    <property type="molecule type" value="Genomic_DNA"/>
</dbReference>
<evidence type="ECO:0000313" key="4">
    <source>
        <dbReference type="Proteomes" id="UP000434957"/>
    </source>
</evidence>
<gene>
    <name evidence="2" type="ORF">PR002_g833</name>
    <name evidence="3" type="ORF">PR003_g1488</name>
</gene>
<sequence length="60" mass="5865">MMANTGGTGTTVTVTVLGGGEMGVFFANEEMMGVLSAHPATGETEIGSRRSSGVGSADAA</sequence>
<dbReference type="Proteomes" id="UP000435112">
    <property type="component" value="Unassembled WGS sequence"/>
</dbReference>
<comment type="caution">
    <text evidence="2">The sequence shown here is derived from an EMBL/GenBank/DDBJ whole genome shotgun (WGS) entry which is preliminary data.</text>
</comment>